<feature type="domain" description="N-acetyltransferase" evidence="1">
    <location>
        <begin position="3"/>
        <end position="155"/>
    </location>
</feature>
<dbReference type="CDD" id="cd04301">
    <property type="entry name" value="NAT_SF"/>
    <property type="match status" value="1"/>
</dbReference>
<dbReference type="PANTHER" id="PTHR43451:SF1">
    <property type="entry name" value="ACETYLTRANSFERASE"/>
    <property type="match status" value="1"/>
</dbReference>
<dbReference type="RefSeq" id="WP_105016846.1">
    <property type="nucleotide sequence ID" value="NZ_MSCN01000001.1"/>
</dbReference>
<dbReference type="Pfam" id="PF13673">
    <property type="entry name" value="Acetyltransf_10"/>
    <property type="match status" value="1"/>
</dbReference>
<dbReference type="EMBL" id="MSCN01000001">
    <property type="protein sequence ID" value="PQJ80251.1"/>
    <property type="molecule type" value="Genomic_DNA"/>
</dbReference>
<gene>
    <name evidence="2" type="ORF">BTO18_14160</name>
</gene>
<dbReference type="InterPro" id="IPR052564">
    <property type="entry name" value="N-acetyltrans/Recomb-assoc"/>
</dbReference>
<dbReference type="AlphaFoldDB" id="A0A2S7WSF9"/>
<evidence type="ECO:0000313" key="2">
    <source>
        <dbReference type="EMBL" id="PQJ80251.1"/>
    </source>
</evidence>
<name>A0A2S7WSF9_9FLAO</name>
<dbReference type="PROSITE" id="PS51186">
    <property type="entry name" value="GNAT"/>
    <property type="match status" value="1"/>
</dbReference>
<dbReference type="OrthoDB" id="424368at2"/>
<reference evidence="2 3" key="1">
    <citation type="submission" date="2016-12" db="EMBL/GenBank/DDBJ databases">
        <title>Trade-off between light-utilization and light-protection in marine flavobacteria.</title>
        <authorList>
            <person name="Kumagai Y."/>
            <person name="Yoshizawa S."/>
            <person name="Kogure K."/>
            <person name="Iwasaki W."/>
        </authorList>
    </citation>
    <scope>NUCLEOTIDE SEQUENCE [LARGE SCALE GENOMIC DNA]</scope>
    <source>
        <strain evidence="2 3">NBRC 108759</strain>
    </source>
</reference>
<dbReference type="Gene3D" id="3.40.630.30">
    <property type="match status" value="1"/>
</dbReference>
<dbReference type="InterPro" id="IPR000182">
    <property type="entry name" value="GNAT_dom"/>
</dbReference>
<evidence type="ECO:0000259" key="1">
    <source>
        <dbReference type="PROSITE" id="PS51186"/>
    </source>
</evidence>
<evidence type="ECO:0000313" key="3">
    <source>
        <dbReference type="Proteomes" id="UP000238882"/>
    </source>
</evidence>
<comment type="caution">
    <text evidence="2">The sequence shown here is derived from an EMBL/GenBank/DDBJ whole genome shotgun (WGS) entry which is preliminary data.</text>
</comment>
<dbReference type="Proteomes" id="UP000238882">
    <property type="component" value="Unassembled WGS sequence"/>
</dbReference>
<protein>
    <recommendedName>
        <fullName evidence="1">N-acetyltransferase domain-containing protein</fullName>
    </recommendedName>
</protein>
<organism evidence="2 3">
    <name type="scientific">Polaribacter porphyrae</name>
    <dbReference type="NCBI Taxonomy" id="1137780"/>
    <lineage>
        <taxon>Bacteria</taxon>
        <taxon>Pseudomonadati</taxon>
        <taxon>Bacteroidota</taxon>
        <taxon>Flavobacteriia</taxon>
        <taxon>Flavobacteriales</taxon>
        <taxon>Flavobacteriaceae</taxon>
    </lineage>
</organism>
<dbReference type="InterPro" id="IPR016181">
    <property type="entry name" value="Acyl_CoA_acyltransferase"/>
</dbReference>
<accession>A0A2S7WSF9</accession>
<keyword evidence="3" id="KW-1185">Reference proteome</keyword>
<dbReference type="SUPFAM" id="SSF55729">
    <property type="entry name" value="Acyl-CoA N-acyltransferases (Nat)"/>
    <property type="match status" value="1"/>
</dbReference>
<dbReference type="PANTHER" id="PTHR43451">
    <property type="entry name" value="ACETYLTRANSFERASE (GNAT) FAMILY PROTEIN"/>
    <property type="match status" value="1"/>
</dbReference>
<proteinExistence type="predicted"/>
<sequence>MDYLVEKASIKNLDEILSLFKNTIEKTCCEDYNKSQISAWISSVENRERWIHKIKNQYFIIVKTKNLIVGFGSLEQDYIDFLYVHHNFLRKGIASILYESLKKESQKLGFIKLTTHSSKTAFPFFASKGFQLIKENTITRKGVEISNFEMKKVISY</sequence>
<dbReference type="GO" id="GO:0016747">
    <property type="term" value="F:acyltransferase activity, transferring groups other than amino-acyl groups"/>
    <property type="evidence" value="ECO:0007669"/>
    <property type="project" value="InterPro"/>
</dbReference>